<keyword evidence="7 15" id="KW-0328">Glycosyltransferase</keyword>
<dbReference type="OrthoDB" id="9802824at2"/>
<evidence type="ECO:0000313" key="18">
    <source>
        <dbReference type="Proteomes" id="UP000036520"/>
    </source>
</evidence>
<dbReference type="Proteomes" id="UP000036520">
    <property type="component" value="Chromosome"/>
</dbReference>
<dbReference type="InterPro" id="IPR000836">
    <property type="entry name" value="PRTase_dom"/>
</dbReference>
<feature type="domain" description="Phosphoribosyltransferase" evidence="16">
    <location>
        <begin position="17"/>
        <end position="162"/>
    </location>
</feature>
<gene>
    <name evidence="17" type="ORF">CA2015_0972</name>
</gene>
<evidence type="ECO:0000256" key="4">
    <source>
        <dbReference type="ARBA" id="ARBA00008391"/>
    </source>
</evidence>
<evidence type="ECO:0000256" key="3">
    <source>
        <dbReference type="ARBA" id="ARBA00004669"/>
    </source>
</evidence>
<keyword evidence="8 15" id="KW-0808">Transferase</keyword>
<evidence type="ECO:0000256" key="12">
    <source>
        <dbReference type="ARBA" id="ARBA00022842"/>
    </source>
</evidence>
<dbReference type="GO" id="GO:0000287">
    <property type="term" value="F:magnesium ion binding"/>
    <property type="evidence" value="ECO:0007669"/>
    <property type="project" value="TreeGrafter"/>
</dbReference>
<dbReference type="SUPFAM" id="SSF53271">
    <property type="entry name" value="PRTase-like"/>
    <property type="match status" value="1"/>
</dbReference>
<dbReference type="GO" id="GO:0046100">
    <property type="term" value="P:hypoxanthine metabolic process"/>
    <property type="evidence" value="ECO:0007669"/>
    <property type="project" value="TreeGrafter"/>
</dbReference>
<dbReference type="GO" id="GO:0032264">
    <property type="term" value="P:IMP salvage"/>
    <property type="evidence" value="ECO:0007669"/>
    <property type="project" value="UniProtKB-UniPathway"/>
</dbReference>
<name>A0A0H4PQ84_9BACT</name>
<dbReference type="Pfam" id="PF00156">
    <property type="entry name" value="Pribosyltran"/>
    <property type="match status" value="1"/>
</dbReference>
<evidence type="ECO:0000256" key="5">
    <source>
        <dbReference type="ARBA" id="ARBA00011895"/>
    </source>
</evidence>
<comment type="similarity">
    <text evidence="4 15">Belongs to the purine/pyrimidine phosphoribosyltransferase family.</text>
</comment>
<keyword evidence="18" id="KW-1185">Reference proteome</keyword>
<evidence type="ECO:0000256" key="8">
    <source>
        <dbReference type="ARBA" id="ARBA00022679"/>
    </source>
</evidence>
<proteinExistence type="inferred from homology"/>
<evidence type="ECO:0000313" key="17">
    <source>
        <dbReference type="EMBL" id="AKP50427.1"/>
    </source>
</evidence>
<dbReference type="GO" id="GO:0006178">
    <property type="term" value="P:guanine salvage"/>
    <property type="evidence" value="ECO:0007669"/>
    <property type="project" value="TreeGrafter"/>
</dbReference>
<dbReference type="RefSeq" id="WP_048640872.1">
    <property type="nucleotide sequence ID" value="NZ_CP012040.1"/>
</dbReference>
<evidence type="ECO:0000256" key="10">
    <source>
        <dbReference type="ARBA" id="ARBA00022726"/>
    </source>
</evidence>
<dbReference type="AlphaFoldDB" id="A0A0H4PQ84"/>
<evidence type="ECO:0000256" key="15">
    <source>
        <dbReference type="RuleBase" id="RU364099"/>
    </source>
</evidence>
<organism evidence="17 18">
    <name type="scientific">Cyclobacterium amurskyense</name>
    <dbReference type="NCBI Taxonomy" id="320787"/>
    <lineage>
        <taxon>Bacteria</taxon>
        <taxon>Pseudomonadati</taxon>
        <taxon>Bacteroidota</taxon>
        <taxon>Cytophagia</taxon>
        <taxon>Cytophagales</taxon>
        <taxon>Cyclobacteriaceae</taxon>
        <taxon>Cyclobacterium</taxon>
    </lineage>
</organism>
<keyword evidence="9 15" id="KW-0479">Metal-binding</keyword>
<dbReference type="EMBL" id="CP012040">
    <property type="protein sequence ID" value="AKP50427.1"/>
    <property type="molecule type" value="Genomic_DNA"/>
</dbReference>
<evidence type="ECO:0000256" key="1">
    <source>
        <dbReference type="ARBA" id="ARBA00001946"/>
    </source>
</evidence>
<accession>A0A0H4PQ84</accession>
<comment type="catalytic activity">
    <reaction evidence="13">
        <text>GMP + diphosphate = guanine + 5-phospho-alpha-D-ribose 1-diphosphate</text>
        <dbReference type="Rhea" id="RHEA:25424"/>
        <dbReference type="ChEBI" id="CHEBI:16235"/>
        <dbReference type="ChEBI" id="CHEBI:33019"/>
        <dbReference type="ChEBI" id="CHEBI:58017"/>
        <dbReference type="ChEBI" id="CHEBI:58115"/>
        <dbReference type="EC" id="2.4.2.8"/>
    </reaction>
    <physiologicalReaction direction="right-to-left" evidence="13">
        <dbReference type="Rhea" id="RHEA:25426"/>
    </physiologicalReaction>
</comment>
<evidence type="ECO:0000256" key="13">
    <source>
        <dbReference type="ARBA" id="ARBA00048811"/>
    </source>
</evidence>
<dbReference type="GO" id="GO:0005829">
    <property type="term" value="C:cytosol"/>
    <property type="evidence" value="ECO:0007669"/>
    <property type="project" value="TreeGrafter"/>
</dbReference>
<dbReference type="Gene3D" id="3.40.50.2020">
    <property type="match status" value="1"/>
</dbReference>
<keyword evidence="6 15" id="KW-0963">Cytoplasm</keyword>
<dbReference type="NCBIfam" id="TIGR01203">
    <property type="entry name" value="HGPRTase"/>
    <property type="match status" value="1"/>
</dbReference>
<dbReference type="UniPathway" id="UPA00591">
    <property type="reaction ID" value="UER00648"/>
</dbReference>
<evidence type="ECO:0000259" key="16">
    <source>
        <dbReference type="Pfam" id="PF00156"/>
    </source>
</evidence>
<comment type="pathway">
    <text evidence="3 15">Purine metabolism; IMP biosynthesis via salvage pathway; IMP from hypoxanthine: step 1/1.</text>
</comment>
<comment type="subcellular location">
    <subcellularLocation>
        <location evidence="2 15">Cytoplasm</location>
    </subcellularLocation>
</comment>
<dbReference type="PANTHER" id="PTHR43340">
    <property type="entry name" value="HYPOXANTHINE-GUANINE PHOSPHORIBOSYLTRANSFERASE"/>
    <property type="match status" value="1"/>
</dbReference>
<evidence type="ECO:0000256" key="6">
    <source>
        <dbReference type="ARBA" id="ARBA00022490"/>
    </source>
</evidence>
<evidence type="ECO:0000256" key="9">
    <source>
        <dbReference type="ARBA" id="ARBA00022723"/>
    </source>
</evidence>
<dbReference type="InterPro" id="IPR029057">
    <property type="entry name" value="PRTase-like"/>
</dbReference>
<dbReference type="InterPro" id="IPR005904">
    <property type="entry name" value="Hxn_phspho_trans"/>
</dbReference>
<keyword evidence="12 15" id="KW-0460">Magnesium</keyword>
<dbReference type="CDD" id="cd06223">
    <property type="entry name" value="PRTases_typeI"/>
    <property type="match status" value="1"/>
</dbReference>
<protein>
    <recommendedName>
        <fullName evidence="5 15">Hypoxanthine phosphoribosyltransferase</fullName>
        <ecNumber evidence="5 15">2.4.2.8</ecNumber>
    </recommendedName>
</protein>
<dbReference type="GO" id="GO:0000166">
    <property type="term" value="F:nucleotide binding"/>
    <property type="evidence" value="ECO:0007669"/>
    <property type="project" value="UniProtKB-KW"/>
</dbReference>
<comment type="catalytic activity">
    <reaction evidence="14">
        <text>IMP + diphosphate = hypoxanthine + 5-phospho-alpha-D-ribose 1-diphosphate</text>
        <dbReference type="Rhea" id="RHEA:17973"/>
        <dbReference type="ChEBI" id="CHEBI:17368"/>
        <dbReference type="ChEBI" id="CHEBI:33019"/>
        <dbReference type="ChEBI" id="CHEBI:58017"/>
        <dbReference type="ChEBI" id="CHEBI:58053"/>
        <dbReference type="EC" id="2.4.2.8"/>
    </reaction>
    <physiologicalReaction direction="right-to-left" evidence="14">
        <dbReference type="Rhea" id="RHEA:17975"/>
    </physiologicalReaction>
</comment>
<dbReference type="GO" id="GO:0032263">
    <property type="term" value="P:GMP salvage"/>
    <property type="evidence" value="ECO:0007669"/>
    <property type="project" value="TreeGrafter"/>
</dbReference>
<dbReference type="GO" id="GO:0004422">
    <property type="term" value="F:hypoxanthine phosphoribosyltransferase activity"/>
    <property type="evidence" value="ECO:0007669"/>
    <property type="project" value="InterPro"/>
</dbReference>
<evidence type="ECO:0000256" key="11">
    <source>
        <dbReference type="ARBA" id="ARBA00022741"/>
    </source>
</evidence>
<keyword evidence="10 15" id="KW-0660">Purine salvage</keyword>
<dbReference type="STRING" id="320787.CA2015_0972"/>
<keyword evidence="11 15" id="KW-0547">Nucleotide-binding</keyword>
<dbReference type="PANTHER" id="PTHR43340:SF1">
    <property type="entry name" value="HYPOXANTHINE PHOSPHORIBOSYLTRANSFERASE"/>
    <property type="match status" value="1"/>
</dbReference>
<dbReference type="InterPro" id="IPR050408">
    <property type="entry name" value="HGPRT"/>
</dbReference>
<dbReference type="GO" id="GO:0052657">
    <property type="term" value="F:guanine phosphoribosyltransferase activity"/>
    <property type="evidence" value="ECO:0007669"/>
    <property type="project" value="RHEA"/>
</dbReference>
<dbReference type="KEGG" id="camu:CA2015_0972"/>
<evidence type="ECO:0000256" key="7">
    <source>
        <dbReference type="ARBA" id="ARBA00022676"/>
    </source>
</evidence>
<dbReference type="GO" id="GO:0006166">
    <property type="term" value="P:purine ribonucleoside salvage"/>
    <property type="evidence" value="ECO:0007669"/>
    <property type="project" value="UniProtKB-KW"/>
</dbReference>
<reference evidence="17 18" key="1">
    <citation type="submission" date="2015-07" db="EMBL/GenBank/DDBJ databases">
        <authorList>
            <person name="Kim K.M."/>
        </authorList>
    </citation>
    <scope>NUCLEOTIDE SEQUENCE [LARGE SCALE GENOMIC DNA]</scope>
    <source>
        <strain evidence="17 18">KCTC 12363</strain>
    </source>
</reference>
<dbReference type="EC" id="2.4.2.8" evidence="5 15"/>
<dbReference type="PATRIC" id="fig|320787.5.peg.1087"/>
<sequence>MIKLKNLFFEPFLTEKVILKRVKELAASINNDYQTKNPIFLAVLNGSFMFMSDICKEISVEMSVSFIKVASYSGLKSQGSVKDLIGLDESLKGKDVIIIEDIVDTGNSMAHLLEMINKEQPSSVELVSLLFKPDVLVKPIKIKYVGFEIPDLFVVGYGLDYQGQGRNLRDIYQIVENN</sequence>
<evidence type="ECO:0000256" key="2">
    <source>
        <dbReference type="ARBA" id="ARBA00004496"/>
    </source>
</evidence>
<evidence type="ECO:0000256" key="14">
    <source>
        <dbReference type="ARBA" id="ARBA00049402"/>
    </source>
</evidence>
<comment type="cofactor">
    <cofactor evidence="1 15">
        <name>Mg(2+)</name>
        <dbReference type="ChEBI" id="CHEBI:18420"/>
    </cofactor>
</comment>